<evidence type="ECO:0000313" key="11">
    <source>
        <dbReference type="EMBL" id="SCV72984.1"/>
    </source>
</evidence>
<keyword evidence="2" id="KW-0808">Transferase</keyword>
<feature type="compositionally biased region" description="Low complexity" evidence="9">
    <location>
        <begin position="102"/>
        <end position="116"/>
    </location>
</feature>
<accession>A0A238FM86</accession>
<dbReference type="InterPro" id="IPR000719">
    <property type="entry name" value="Prot_kinase_dom"/>
</dbReference>
<feature type="region of interest" description="Disordered" evidence="9">
    <location>
        <begin position="32"/>
        <end position="211"/>
    </location>
</feature>
<dbReference type="PROSITE" id="PS50011">
    <property type="entry name" value="PROTEIN_KINASE_DOM"/>
    <property type="match status" value="1"/>
</dbReference>
<evidence type="ECO:0000256" key="1">
    <source>
        <dbReference type="ARBA" id="ARBA00022527"/>
    </source>
</evidence>
<dbReference type="SUPFAM" id="SSF56112">
    <property type="entry name" value="Protein kinase-like (PK-like)"/>
    <property type="match status" value="1"/>
</dbReference>
<name>A0A238FM86_9BASI</name>
<dbReference type="Pfam" id="PF00069">
    <property type="entry name" value="Pkinase"/>
    <property type="match status" value="1"/>
</dbReference>
<organism evidence="11 12">
    <name type="scientific">Microbotryum intermedium</name>
    <dbReference type="NCBI Taxonomy" id="269621"/>
    <lineage>
        <taxon>Eukaryota</taxon>
        <taxon>Fungi</taxon>
        <taxon>Dikarya</taxon>
        <taxon>Basidiomycota</taxon>
        <taxon>Pucciniomycotina</taxon>
        <taxon>Microbotryomycetes</taxon>
        <taxon>Microbotryales</taxon>
        <taxon>Microbotryaceae</taxon>
        <taxon>Microbotryum</taxon>
    </lineage>
</organism>
<keyword evidence="1" id="KW-0723">Serine/threonine-protein kinase</keyword>
<keyword evidence="3 7" id="KW-0547">Nucleotide-binding</keyword>
<dbReference type="OrthoDB" id="541276at2759"/>
<dbReference type="PANTHER" id="PTHR24350">
    <property type="entry name" value="SERINE/THREONINE-PROTEIN KINASE IAL-RELATED"/>
    <property type="match status" value="1"/>
</dbReference>
<keyword evidence="5 7" id="KW-0067">ATP-binding</keyword>
<proteinExistence type="predicted"/>
<dbReference type="SMART" id="SM00220">
    <property type="entry name" value="S_TKc"/>
    <property type="match status" value="1"/>
</dbReference>
<evidence type="ECO:0000256" key="2">
    <source>
        <dbReference type="ARBA" id="ARBA00022679"/>
    </source>
</evidence>
<feature type="region of interest" description="Disordered" evidence="9">
    <location>
        <begin position="599"/>
        <end position="784"/>
    </location>
</feature>
<dbReference type="Gene3D" id="1.10.510.10">
    <property type="entry name" value="Transferase(Phosphotransferase) domain 1"/>
    <property type="match status" value="1"/>
</dbReference>
<dbReference type="EMBL" id="FMSP01000017">
    <property type="protein sequence ID" value="SCV72984.1"/>
    <property type="molecule type" value="Genomic_DNA"/>
</dbReference>
<dbReference type="InterPro" id="IPR008271">
    <property type="entry name" value="Ser/Thr_kinase_AS"/>
</dbReference>
<dbReference type="STRING" id="269621.A0A238FM86"/>
<dbReference type="CDD" id="cd13993">
    <property type="entry name" value="STKc_Pat1_like"/>
    <property type="match status" value="1"/>
</dbReference>
<gene>
    <name evidence="11" type="ORF">BQ2448_6909</name>
</gene>
<keyword evidence="12" id="KW-1185">Reference proteome</keyword>
<feature type="active site" description="Proton acceptor" evidence="6">
    <location>
        <position position="374"/>
    </location>
</feature>
<dbReference type="AlphaFoldDB" id="A0A238FM86"/>
<evidence type="ECO:0000256" key="4">
    <source>
        <dbReference type="ARBA" id="ARBA00022777"/>
    </source>
</evidence>
<dbReference type="Proteomes" id="UP000198372">
    <property type="component" value="Unassembled WGS sequence"/>
</dbReference>
<evidence type="ECO:0000259" key="10">
    <source>
        <dbReference type="PROSITE" id="PS50011"/>
    </source>
</evidence>
<feature type="compositionally biased region" description="Low complexity" evidence="9">
    <location>
        <begin position="134"/>
        <end position="177"/>
    </location>
</feature>
<evidence type="ECO:0000256" key="5">
    <source>
        <dbReference type="ARBA" id="ARBA00022840"/>
    </source>
</evidence>
<reference evidence="12" key="1">
    <citation type="submission" date="2016-09" db="EMBL/GenBank/DDBJ databases">
        <authorList>
            <person name="Jeantristanb JTB J.-T."/>
            <person name="Ricardo R."/>
        </authorList>
    </citation>
    <scope>NUCLEOTIDE SEQUENCE [LARGE SCALE GENOMIC DNA]</scope>
</reference>
<feature type="compositionally biased region" description="Low complexity" evidence="9">
    <location>
        <begin position="749"/>
        <end position="759"/>
    </location>
</feature>
<feature type="compositionally biased region" description="Low complexity" evidence="9">
    <location>
        <begin position="719"/>
        <end position="732"/>
    </location>
</feature>
<sequence>MHYLSAALGSPFDTVAAATAICSDSLVFEDEAASSSSSSSSASSSSSGSPVSSMSPTFDHPSCRAPAAYEEEPMVSPTPAAPRMSHPSNQRPRRESPKKVQARTAAAVHAPTARRASTAIEVDSNDEEDEFFGTTSQPPASTSTSSSPPSSSSSTSSSFTSESLSSPASRPSSSSPPVHEPILHPEQLLQPLTPPPNSFASAQAAMAAQNSSHSQNLIGHMIDNSSKGYPSQLEFISILGLGAYGVVYLARDVLAQPSAFPSSRAHPGLGNQPLYAVKCLNKLGLDERQLKFQRREILLHSLASPHGNVVTLHNYIVEENCIYVVLQFCEEGDLFGMITERQRYLGDDELIRSVFLQIVDAVEFCHQNSIYHRDLKPENILCLDDGKKMVLADFGLATHEKTSGDFGCGSTFYMSPECQGGLFQRLTSYSTLHNDIWSLGVILVNLTCGRNPWKQACPSDETFCAYLGNPDFLRSILPISEHTNRILKRIFALNPKARITLKDLRREILSVKTFVMTDEELRHATKATKEAARAFAQGIVDDVLQEEAVEYSDDLMSQDQTVEDAVNQGEELLLQQSPMGECDLGGDFAVEACSLTQSASSKPKDVLPATPTQPFRAAPLITPPATPRRGHRPADITPVSHQDSLRVLYSRGSSGSEESSDCPNSDEEATPHVRRRRRDVFLTPPMHTRSVFDSAGPSLDDPRPPSPVTPTTHRRTRGSRTASPRSAAARLAKVTGSGQRRQRKTSFDSSSSSSGASASQPPTPTGPPVYSQGQHYGHGGQYGSFESNYAHVGEVDAAKQPRELPPDVLTAYYPVFSAGAYSSRSHLCAKTVSRTDFVFLLEPTDWHEAAAEQASHYTVTLPPPVLLPSCTENADGTPFNFPLPPTGHYHRAPARAGETPRVEIFESFY</sequence>
<dbReference type="InterPro" id="IPR011009">
    <property type="entry name" value="Kinase-like_dom_sf"/>
</dbReference>
<feature type="domain" description="Protein kinase" evidence="10">
    <location>
        <begin position="233"/>
        <end position="515"/>
    </location>
</feature>
<evidence type="ECO:0000256" key="9">
    <source>
        <dbReference type="SAM" id="MobiDB-lite"/>
    </source>
</evidence>
<evidence type="ECO:0000256" key="6">
    <source>
        <dbReference type="PIRSR" id="PIRSR630616-1"/>
    </source>
</evidence>
<evidence type="ECO:0000256" key="7">
    <source>
        <dbReference type="PIRSR" id="PIRSR630616-2"/>
    </source>
</evidence>
<feature type="cross-link" description="Glycyl lysine isopeptide (Lys-Gly) (interchain with G-Cter in SUMO2)" evidence="8">
    <location>
        <position position="376"/>
    </location>
</feature>
<feature type="compositionally biased region" description="Low complexity" evidence="9">
    <location>
        <begin position="34"/>
        <end position="55"/>
    </location>
</feature>
<feature type="binding site" evidence="7">
    <location>
        <position position="278"/>
    </location>
    <ligand>
        <name>ATP</name>
        <dbReference type="ChEBI" id="CHEBI:30616"/>
    </ligand>
</feature>
<evidence type="ECO:0000313" key="12">
    <source>
        <dbReference type="Proteomes" id="UP000198372"/>
    </source>
</evidence>
<dbReference type="InterPro" id="IPR030616">
    <property type="entry name" value="Aur-like"/>
</dbReference>
<dbReference type="GO" id="GO:0005524">
    <property type="term" value="F:ATP binding"/>
    <property type="evidence" value="ECO:0007669"/>
    <property type="project" value="UniProtKB-KW"/>
</dbReference>
<feature type="compositionally biased region" description="Acidic residues" evidence="9">
    <location>
        <begin position="658"/>
        <end position="668"/>
    </location>
</feature>
<dbReference type="GO" id="GO:0004674">
    <property type="term" value="F:protein serine/threonine kinase activity"/>
    <property type="evidence" value="ECO:0007669"/>
    <property type="project" value="UniProtKB-KW"/>
</dbReference>
<keyword evidence="4" id="KW-0418">Kinase</keyword>
<evidence type="ECO:0000256" key="8">
    <source>
        <dbReference type="PIRSR" id="PIRSR630616-3"/>
    </source>
</evidence>
<dbReference type="PROSITE" id="PS00108">
    <property type="entry name" value="PROTEIN_KINASE_ST"/>
    <property type="match status" value="1"/>
</dbReference>
<feature type="compositionally biased region" description="Low complexity" evidence="9">
    <location>
        <begin position="198"/>
        <end position="211"/>
    </location>
</feature>
<feature type="binding site" evidence="7">
    <location>
        <begin position="378"/>
        <end position="379"/>
    </location>
    <ligand>
        <name>ATP</name>
        <dbReference type="ChEBI" id="CHEBI:30616"/>
    </ligand>
</feature>
<evidence type="ECO:0000256" key="3">
    <source>
        <dbReference type="ARBA" id="ARBA00022741"/>
    </source>
</evidence>
<feature type="binding site" evidence="7">
    <location>
        <position position="393"/>
    </location>
    <ligand>
        <name>ATP</name>
        <dbReference type="ChEBI" id="CHEBI:30616"/>
    </ligand>
</feature>
<protein>
    <submittedName>
        <fullName evidence="11">BQ2448_6909 protein</fullName>
    </submittedName>
</protein>